<dbReference type="Proteomes" id="UP000838412">
    <property type="component" value="Chromosome 6"/>
</dbReference>
<evidence type="ECO:0000313" key="2">
    <source>
        <dbReference type="EMBL" id="CAH1267772.1"/>
    </source>
</evidence>
<name>A0A8K0A1Y5_BRALA</name>
<feature type="compositionally biased region" description="Polar residues" evidence="1">
    <location>
        <begin position="46"/>
        <end position="61"/>
    </location>
</feature>
<evidence type="ECO:0000313" key="3">
    <source>
        <dbReference type="Proteomes" id="UP000838412"/>
    </source>
</evidence>
<dbReference type="AlphaFoldDB" id="A0A8K0A1Y5"/>
<feature type="compositionally biased region" description="Low complexity" evidence="1">
    <location>
        <begin position="31"/>
        <end position="42"/>
    </location>
</feature>
<dbReference type="OrthoDB" id="10078024at2759"/>
<proteinExistence type="predicted"/>
<organism evidence="2 3">
    <name type="scientific">Branchiostoma lanceolatum</name>
    <name type="common">Common lancelet</name>
    <name type="synonym">Amphioxus lanceolatum</name>
    <dbReference type="NCBI Taxonomy" id="7740"/>
    <lineage>
        <taxon>Eukaryota</taxon>
        <taxon>Metazoa</taxon>
        <taxon>Chordata</taxon>
        <taxon>Cephalochordata</taxon>
        <taxon>Leptocardii</taxon>
        <taxon>Amphioxiformes</taxon>
        <taxon>Branchiostomatidae</taxon>
        <taxon>Branchiostoma</taxon>
    </lineage>
</organism>
<gene>
    <name evidence="2" type="primary">Hypp3788</name>
    <name evidence="2" type="ORF">BLAG_LOCUS20984</name>
</gene>
<protein>
    <submittedName>
        <fullName evidence="2">Hypp3788 protein</fullName>
    </submittedName>
</protein>
<reference evidence="2" key="1">
    <citation type="submission" date="2022-01" db="EMBL/GenBank/DDBJ databases">
        <authorList>
            <person name="Braso-Vives M."/>
        </authorList>
    </citation>
    <scope>NUCLEOTIDE SEQUENCE</scope>
</reference>
<evidence type="ECO:0000256" key="1">
    <source>
        <dbReference type="SAM" id="MobiDB-lite"/>
    </source>
</evidence>
<accession>A0A8K0A1Y5</accession>
<dbReference type="EMBL" id="OV696691">
    <property type="protein sequence ID" value="CAH1267772.1"/>
    <property type="molecule type" value="Genomic_DNA"/>
</dbReference>
<keyword evidence="3" id="KW-1185">Reference proteome</keyword>
<feature type="region of interest" description="Disordered" evidence="1">
    <location>
        <begin position="1"/>
        <end position="72"/>
    </location>
</feature>
<sequence>MASGLSSSEREDREIEGAGYSGRGAANGNVATTAQKQGTAQAVNDAATSQKQCTAEASPRQQPEEDTPRPTLPIIPVLAQVRPVLLPIAGTNMFTPVWDGSEKAQIMLQMIMAAKREVGLY</sequence>